<keyword evidence="1" id="KW-0614">Plasmid</keyword>
<evidence type="ECO:0000313" key="1">
    <source>
        <dbReference type="EMBL" id="AAP86240.1"/>
    </source>
</evidence>
<organism evidence="1">
    <name type="scientific">Lysinibacillus sphaericus</name>
    <name type="common">Bacillus sphaericus</name>
    <dbReference type="NCBI Taxonomy" id="1421"/>
    <lineage>
        <taxon>Bacteria</taxon>
        <taxon>Bacillati</taxon>
        <taxon>Bacillota</taxon>
        <taxon>Bacilli</taxon>
        <taxon>Bacillales</taxon>
        <taxon>Bacillaceae</taxon>
        <taxon>Lysinibacillus</taxon>
    </lineage>
</organism>
<reference evidence="1" key="1">
    <citation type="submission" date="2003-06" db="EMBL/GenBank/DDBJ databases">
        <title>Nucleotide sequence and replication properties of Bacillus sphaericus cryptic plasmid pLG.</title>
        <authorList>
            <person name="Liang J."/>
            <person name="Yuan Z."/>
            <person name="Yang Y."/>
            <person name="Xue J."/>
            <person name="Berry C."/>
            <person name="Cai Q."/>
        </authorList>
    </citation>
    <scope>NUCLEOTIDE SEQUENCE</scope>
    <source>
        <plasmid evidence="1">pLG</plasmid>
    </source>
</reference>
<reference evidence="1" key="2">
    <citation type="journal article" date="2007" name="Plasmid">
        <title>Characterization of a cryptic plasmid from Bacillus sphaericus strain LP1-G.</title>
        <authorList>
            <person name="Wu E."/>
            <person name="Jun L."/>
            <person name="Yuan Y."/>
            <person name="Yan J."/>
            <person name="Berry C."/>
            <person name="Yuan Z."/>
        </authorList>
    </citation>
    <scope>NUCLEOTIDE SEQUENCE</scope>
    <source>
        <plasmid evidence="1">pLG</plasmid>
    </source>
</reference>
<name>Q7WYK8_LYSSH</name>
<sequence>MEQQQQQKTLKSANTVQDILGDYLFQQPVHVSDVKQVLESMRDVAQNISQEQLRAIVLLKRLGENKTIHPNGNPYETLINAILTDYKVAVANPAFYLDTIEELIPKPPKPIVFAPSGKQVSTGR</sequence>
<protein>
    <submittedName>
        <fullName evidence="1">LP1G.15</fullName>
    </submittedName>
</protein>
<dbReference type="AlphaFoldDB" id="Q7WYK8"/>
<dbReference type="RefSeq" id="WP_011154356.1">
    <property type="nucleotide sequence ID" value="NC_005242.1"/>
</dbReference>
<accession>Q7WYK8</accession>
<proteinExistence type="predicted"/>
<geneLocation type="plasmid" evidence="1">
    <name>pLG</name>
</geneLocation>
<dbReference type="EMBL" id="AY325804">
    <property type="protein sequence ID" value="AAP86240.1"/>
    <property type="molecule type" value="Genomic_DNA"/>
</dbReference>